<dbReference type="Pfam" id="PF01184">
    <property type="entry name" value="Gpr1_Fun34_YaaH"/>
    <property type="match status" value="1"/>
</dbReference>
<keyword evidence="3 6" id="KW-0812">Transmembrane</keyword>
<evidence type="ECO:0000256" key="3">
    <source>
        <dbReference type="ARBA" id="ARBA00022692"/>
    </source>
</evidence>
<reference evidence="7 8" key="1">
    <citation type="submission" date="2016-04" db="EMBL/GenBank/DDBJ databases">
        <title>A degradative enzymes factory behind the ericoid mycorrhizal symbiosis.</title>
        <authorList>
            <consortium name="DOE Joint Genome Institute"/>
            <person name="Martino E."/>
            <person name="Morin E."/>
            <person name="Grelet G."/>
            <person name="Kuo A."/>
            <person name="Kohler A."/>
            <person name="Daghino S."/>
            <person name="Barry K."/>
            <person name="Choi C."/>
            <person name="Cichocki N."/>
            <person name="Clum A."/>
            <person name="Copeland A."/>
            <person name="Hainaut M."/>
            <person name="Haridas S."/>
            <person name="Labutti K."/>
            <person name="Lindquist E."/>
            <person name="Lipzen A."/>
            <person name="Khouja H.-R."/>
            <person name="Murat C."/>
            <person name="Ohm R."/>
            <person name="Olson A."/>
            <person name="Spatafora J."/>
            <person name="Veneault-Fourrey C."/>
            <person name="Henrissat B."/>
            <person name="Grigoriev I."/>
            <person name="Martin F."/>
            <person name="Perotto S."/>
        </authorList>
    </citation>
    <scope>NUCLEOTIDE SEQUENCE [LARGE SCALE GENOMIC DNA]</scope>
    <source>
        <strain evidence="7 8">F</strain>
    </source>
</reference>
<dbReference type="InterPro" id="IPR051633">
    <property type="entry name" value="AceTr"/>
</dbReference>
<feature type="transmembrane region" description="Helical" evidence="6">
    <location>
        <begin position="49"/>
        <end position="68"/>
    </location>
</feature>
<dbReference type="GO" id="GO:0005886">
    <property type="term" value="C:plasma membrane"/>
    <property type="evidence" value="ECO:0007669"/>
    <property type="project" value="TreeGrafter"/>
</dbReference>
<comment type="subcellular location">
    <subcellularLocation>
        <location evidence="1">Membrane</location>
        <topology evidence="1">Multi-pass membrane protein</topology>
    </subcellularLocation>
</comment>
<dbReference type="InterPro" id="IPR000791">
    <property type="entry name" value="Gpr1/Fun34/SatP-like"/>
</dbReference>
<evidence type="ECO:0000313" key="8">
    <source>
        <dbReference type="Proteomes" id="UP000235786"/>
    </source>
</evidence>
<evidence type="ECO:0000256" key="6">
    <source>
        <dbReference type="SAM" id="Phobius"/>
    </source>
</evidence>
<evidence type="ECO:0000256" key="5">
    <source>
        <dbReference type="ARBA" id="ARBA00023136"/>
    </source>
</evidence>
<sequence length="266" mass="28400">HIEDMHLNGGTKLKSLKRASGISLSPEAFKRQNTVKDDWQKTFGNPTPVGLLGILLSLTPLSCDLMGWRGAGGNGIASMGAYLFFGGLLLIISGILEFVLGNTFPFVVFMSFGAFWLSYAITLQPSYSAYTAYAPTNSTSSAAGLATKGFNASFGFLLLFMGVLCLVFLICSLRTNIVYVVVFATLVAAFGLLTGEHFQLAVGNTDLAASLQVAAGAALFVTSMAIWWIFFATMLEALDFPFQIPVGDLSWIIKGASSHSEESTLA</sequence>
<gene>
    <name evidence="7" type="ORF">L207DRAFT_432310</name>
</gene>
<dbReference type="OrthoDB" id="3648309at2759"/>
<keyword evidence="8" id="KW-1185">Reference proteome</keyword>
<evidence type="ECO:0000256" key="2">
    <source>
        <dbReference type="ARBA" id="ARBA00005587"/>
    </source>
</evidence>
<dbReference type="GO" id="GO:0015123">
    <property type="term" value="F:acetate transmembrane transporter activity"/>
    <property type="evidence" value="ECO:0007669"/>
    <property type="project" value="TreeGrafter"/>
</dbReference>
<dbReference type="PANTHER" id="PTHR31123:SF4">
    <property type="entry name" value="PROTEIN ALCS"/>
    <property type="match status" value="1"/>
</dbReference>
<keyword evidence="5 6" id="KW-0472">Membrane</keyword>
<evidence type="ECO:0000256" key="1">
    <source>
        <dbReference type="ARBA" id="ARBA00004141"/>
    </source>
</evidence>
<evidence type="ECO:0000256" key="4">
    <source>
        <dbReference type="ARBA" id="ARBA00022989"/>
    </source>
</evidence>
<dbReference type="EMBL" id="KZ613949">
    <property type="protein sequence ID" value="PMD37247.1"/>
    <property type="molecule type" value="Genomic_DNA"/>
</dbReference>
<feature type="transmembrane region" description="Helical" evidence="6">
    <location>
        <begin position="107"/>
        <end position="130"/>
    </location>
</feature>
<evidence type="ECO:0000313" key="7">
    <source>
        <dbReference type="EMBL" id="PMD37247.1"/>
    </source>
</evidence>
<organism evidence="7 8">
    <name type="scientific">Hyaloscypha variabilis (strain UAMH 11265 / GT02V1 / F)</name>
    <name type="common">Meliniomyces variabilis</name>
    <dbReference type="NCBI Taxonomy" id="1149755"/>
    <lineage>
        <taxon>Eukaryota</taxon>
        <taxon>Fungi</taxon>
        <taxon>Dikarya</taxon>
        <taxon>Ascomycota</taxon>
        <taxon>Pezizomycotina</taxon>
        <taxon>Leotiomycetes</taxon>
        <taxon>Helotiales</taxon>
        <taxon>Hyaloscyphaceae</taxon>
        <taxon>Hyaloscypha</taxon>
        <taxon>Hyaloscypha variabilis</taxon>
    </lineage>
</organism>
<dbReference type="Proteomes" id="UP000235786">
    <property type="component" value="Unassembled WGS sequence"/>
</dbReference>
<feature type="transmembrane region" description="Helical" evidence="6">
    <location>
        <begin position="80"/>
        <end position="100"/>
    </location>
</feature>
<protein>
    <recommendedName>
        <fullName evidence="9">GPR1/FUN34/YaaH-class plasma membrane protein</fullName>
    </recommendedName>
</protein>
<comment type="similarity">
    <text evidence="2">Belongs to the acetate uptake transporter (AceTr) (TC 2.A.96) family.</text>
</comment>
<keyword evidence="4 6" id="KW-1133">Transmembrane helix</keyword>
<proteinExistence type="inferred from homology"/>
<accession>A0A2J6RFF4</accession>
<dbReference type="PANTHER" id="PTHR31123">
    <property type="entry name" value="ACCUMULATION OF DYADS PROTEIN 2-RELATED"/>
    <property type="match status" value="1"/>
</dbReference>
<feature type="transmembrane region" description="Helical" evidence="6">
    <location>
        <begin position="177"/>
        <end position="195"/>
    </location>
</feature>
<dbReference type="AlphaFoldDB" id="A0A2J6RFF4"/>
<feature type="transmembrane region" description="Helical" evidence="6">
    <location>
        <begin position="150"/>
        <end position="170"/>
    </location>
</feature>
<feature type="non-terminal residue" evidence="7">
    <location>
        <position position="1"/>
    </location>
</feature>
<feature type="transmembrane region" description="Helical" evidence="6">
    <location>
        <begin position="207"/>
        <end position="230"/>
    </location>
</feature>
<evidence type="ECO:0008006" key="9">
    <source>
        <dbReference type="Google" id="ProtNLM"/>
    </source>
</evidence>
<name>A0A2J6RFF4_HYAVF</name>